<dbReference type="HOGENOM" id="CLU_082344_1_0_5"/>
<evidence type="ECO:0000259" key="2">
    <source>
        <dbReference type="Pfam" id="PF00345"/>
    </source>
</evidence>
<dbReference type="Proteomes" id="UP000009134">
    <property type="component" value="Chromosome"/>
</dbReference>
<dbReference type="STRING" id="279238.Saro_0765"/>
<evidence type="ECO:0000313" key="4">
    <source>
        <dbReference type="Proteomes" id="UP000009134"/>
    </source>
</evidence>
<dbReference type="InterPro" id="IPR008962">
    <property type="entry name" value="PapD-like_sf"/>
</dbReference>
<evidence type="ECO:0000256" key="1">
    <source>
        <dbReference type="SAM" id="SignalP"/>
    </source>
</evidence>
<dbReference type="AlphaFoldDB" id="Q2GAB2"/>
<evidence type="ECO:0000313" key="3">
    <source>
        <dbReference type="EMBL" id="ABD25211.1"/>
    </source>
</evidence>
<dbReference type="KEGG" id="nar:Saro_0765"/>
<dbReference type="EMBL" id="CP000248">
    <property type="protein sequence ID" value="ABD25211.1"/>
    <property type="molecule type" value="Genomic_DNA"/>
</dbReference>
<feature type="domain" description="Pili assembly chaperone N-terminal" evidence="2">
    <location>
        <begin position="42"/>
        <end position="148"/>
    </location>
</feature>
<gene>
    <name evidence="3" type="ordered locus">Saro_0765</name>
</gene>
<sequence>MRIGFKRVLAMLAAALVQTAPIANAMTVQPVVINLQTSGRGMTQVITVENTFSTPLPVELTVQELKLTEDGVSLTGVDPGDLLVFPPQALIQPGQTQTFRVQYVGDPDLAASKHYYITVAQLPVKLPEGKSAIQILYNFQVLISIAPAGHKPSISVASASIGRNAAGKPVPLLMVRNASVAHGYLSDGRLRIVEKDAAGNEIFRRTMSGPEIQQTIGFGLIGANQERRVTVPVELPSAEGSVEATFSPGD</sequence>
<dbReference type="InterPro" id="IPR013783">
    <property type="entry name" value="Ig-like_fold"/>
</dbReference>
<organism evidence="3 4">
    <name type="scientific">Novosphingobium aromaticivorans (strain ATCC 700278 / DSM 12444 / CCUG 56034 / CIP 105152 / NBRC 16084 / F199)</name>
    <dbReference type="NCBI Taxonomy" id="279238"/>
    <lineage>
        <taxon>Bacteria</taxon>
        <taxon>Pseudomonadati</taxon>
        <taxon>Pseudomonadota</taxon>
        <taxon>Alphaproteobacteria</taxon>
        <taxon>Sphingomonadales</taxon>
        <taxon>Sphingomonadaceae</taxon>
        <taxon>Novosphingobium</taxon>
    </lineage>
</organism>
<protein>
    <recommendedName>
        <fullName evidence="2">Pili assembly chaperone N-terminal domain-containing protein</fullName>
    </recommendedName>
</protein>
<feature type="chain" id="PRO_5004208136" description="Pili assembly chaperone N-terminal domain-containing protein" evidence="1">
    <location>
        <begin position="26"/>
        <end position="250"/>
    </location>
</feature>
<reference evidence="4" key="1">
    <citation type="submission" date="2006-01" db="EMBL/GenBank/DDBJ databases">
        <title>Complete sequence of Novosphingobium aromaticivorans DSM 12444.</title>
        <authorList>
            <consortium name="US DOE Joint Genome Institute"/>
            <person name="Copeland A."/>
            <person name="Lucas S."/>
            <person name="Lapidus A."/>
            <person name="Barry K."/>
            <person name="Detter J.C."/>
            <person name="Glavina T."/>
            <person name="Hammon N."/>
            <person name="Israni S."/>
            <person name="Pitluck S."/>
            <person name="Chain P."/>
            <person name="Malfatti S."/>
            <person name="Shin M."/>
            <person name="Vergez L."/>
            <person name="Schmutz J."/>
            <person name="Larimer F."/>
            <person name="Land M."/>
            <person name="Kyrpides N."/>
            <person name="Ivanova N."/>
            <person name="Fredrickson J."/>
            <person name="Balkwill D."/>
            <person name="Romine M.F."/>
            <person name="Richardson P."/>
        </authorList>
    </citation>
    <scope>NUCLEOTIDE SEQUENCE [LARGE SCALE GENOMIC DNA]</scope>
    <source>
        <strain evidence="4">ATCC 700278 / DSM 12444 / CCUG 56034 / CIP 105152 / NBRC 16084 / F199</strain>
    </source>
</reference>
<dbReference type="Gene3D" id="2.60.40.10">
    <property type="entry name" value="Immunoglobulins"/>
    <property type="match status" value="1"/>
</dbReference>
<feature type="signal peptide" evidence="1">
    <location>
        <begin position="1"/>
        <end position="25"/>
    </location>
</feature>
<dbReference type="InterPro" id="IPR016147">
    <property type="entry name" value="Pili_assmbl_chaperone_N"/>
</dbReference>
<dbReference type="RefSeq" id="WP_011444425.1">
    <property type="nucleotide sequence ID" value="NC_007794.1"/>
</dbReference>
<dbReference type="GO" id="GO:0030288">
    <property type="term" value="C:outer membrane-bounded periplasmic space"/>
    <property type="evidence" value="ECO:0007669"/>
    <property type="project" value="InterPro"/>
</dbReference>
<dbReference type="InterPro" id="IPR050643">
    <property type="entry name" value="Periplasmic_pilus_chap"/>
</dbReference>
<name>Q2GAB2_NOVAD</name>
<accession>Q2GAB2</accession>
<dbReference type="Pfam" id="PF00345">
    <property type="entry name" value="PapD_N"/>
    <property type="match status" value="1"/>
</dbReference>
<keyword evidence="1" id="KW-0732">Signal</keyword>
<dbReference type="PANTHER" id="PTHR30251">
    <property type="entry name" value="PILUS ASSEMBLY CHAPERONE"/>
    <property type="match status" value="1"/>
</dbReference>
<dbReference type="PANTHER" id="PTHR30251:SF4">
    <property type="entry name" value="SLR1668 PROTEIN"/>
    <property type="match status" value="1"/>
</dbReference>
<dbReference type="GO" id="GO:0071555">
    <property type="term" value="P:cell wall organization"/>
    <property type="evidence" value="ECO:0007669"/>
    <property type="project" value="InterPro"/>
</dbReference>
<proteinExistence type="predicted"/>
<dbReference type="eggNOG" id="COG3121">
    <property type="taxonomic scope" value="Bacteria"/>
</dbReference>
<dbReference type="SUPFAM" id="SSF49354">
    <property type="entry name" value="PapD-like"/>
    <property type="match status" value="1"/>
</dbReference>
<keyword evidence="4" id="KW-1185">Reference proteome</keyword>